<dbReference type="Proteomes" id="UP000297030">
    <property type="component" value="Segment"/>
</dbReference>
<dbReference type="GeneID" id="40526656"/>
<organism evidence="2 3">
    <name type="scientific">Lonomia obliqua multiple nucleopolyhedrovirus</name>
    <dbReference type="NCBI Taxonomy" id="134394"/>
    <lineage>
        <taxon>Viruses</taxon>
        <taxon>Viruses incertae sedis</taxon>
        <taxon>Naldaviricetes</taxon>
        <taxon>Lefavirales</taxon>
        <taxon>Baculoviridae</taxon>
        <taxon>Alphabaculovirus</taxon>
        <taxon>Alphabaculovirus lonobliquae</taxon>
        <taxon>Lonomia obliqua nucleopolyhedrovirus</taxon>
    </lineage>
</organism>
<feature type="region of interest" description="Disordered" evidence="1">
    <location>
        <begin position="1"/>
        <end position="35"/>
    </location>
</feature>
<feature type="region of interest" description="Disordered" evidence="1">
    <location>
        <begin position="49"/>
        <end position="73"/>
    </location>
</feature>
<dbReference type="RefSeq" id="YP_009666386.1">
    <property type="nucleotide sequence ID" value="NC_043520.1"/>
</dbReference>
<keyword evidence="3" id="KW-1185">Reference proteome</keyword>
<reference evidence="2 3" key="1">
    <citation type="submission" date="2015-02" db="EMBL/GenBank/DDBJ databases">
        <title>Complete genome of a baculovirus isolated from a medical interest larvae: lLonomia obliqua (Lepidoptera: Saturniidae).</title>
        <authorList>
            <person name="Clara A.-S.W."/>
            <person name="Daniel A.-A.M.P."/>
            <person name="Miguel A.S."/>
            <person name="Jhon F.E.A."/>
            <person name="Fabricio M.S."/>
            <person name="Jose W.L.C."/>
            <person name="Bergmann R.M."/>
            <person name="Fernando M.L."/>
        </authorList>
    </citation>
    <scope>NUCLEOTIDE SEQUENCE [LARGE SCALE GENOMIC DNA]</scope>
    <source>
        <strain evidence="2">SP/2000</strain>
    </source>
</reference>
<dbReference type="EMBL" id="KP763670">
    <property type="protein sequence ID" value="AKN81027.1"/>
    <property type="molecule type" value="Genomic_DNA"/>
</dbReference>
<evidence type="ECO:0000313" key="3">
    <source>
        <dbReference type="Proteomes" id="UP000297030"/>
    </source>
</evidence>
<sequence length="263" mass="29805">MADKMTTHSMTLRSERNRNVVSKKTPYQKPSTSDQSFIVATAGGANKITSPSKMATTKTPTKSSKMLQYEGASQQNAAAASSSSLSSSQPSTVYMLPNYVENKYYTEFVNLENTLLQSESLYLFKPNAAASFQKTALTNFVIAFAHPSYKTQYKITNDQKLHLHCYNVKPNQLFKNDSEKIINRLNPSCFKVQINSKIYSIKSAEYMSQNKLLNLILLERITQNVNKSIIYFNIINVNKTWQIPIYLKDMFDKMSLLPSPKSI</sequence>
<proteinExistence type="predicted"/>
<feature type="compositionally biased region" description="Polar residues" evidence="1">
    <location>
        <begin position="49"/>
        <end position="66"/>
    </location>
</feature>
<gene>
    <name evidence="2" type="primary">Orf-24</name>
</gene>
<protein>
    <submittedName>
        <fullName evidence="2">Uncharacterized protein</fullName>
    </submittedName>
</protein>
<evidence type="ECO:0000256" key="1">
    <source>
        <dbReference type="SAM" id="MobiDB-lite"/>
    </source>
</evidence>
<dbReference type="KEGG" id="vg:40526656"/>
<name>A0A126FCB2_9ABAC</name>
<accession>A0A126FCB2</accession>
<evidence type="ECO:0000313" key="2">
    <source>
        <dbReference type="EMBL" id="AKN81027.1"/>
    </source>
</evidence>